<dbReference type="Gene3D" id="3.30.70.270">
    <property type="match status" value="1"/>
</dbReference>
<dbReference type="CDD" id="cd00130">
    <property type="entry name" value="PAS"/>
    <property type="match status" value="1"/>
</dbReference>
<dbReference type="CDD" id="cd01949">
    <property type="entry name" value="GGDEF"/>
    <property type="match status" value="1"/>
</dbReference>
<dbReference type="InterPro" id="IPR000160">
    <property type="entry name" value="GGDEF_dom"/>
</dbReference>
<feature type="domain" description="EAL" evidence="2">
    <location>
        <begin position="448"/>
        <end position="700"/>
    </location>
</feature>
<evidence type="ECO:0000313" key="5">
    <source>
        <dbReference type="Proteomes" id="UP000533269"/>
    </source>
</evidence>
<dbReference type="SMART" id="SM00091">
    <property type="entry name" value="PAS"/>
    <property type="match status" value="1"/>
</dbReference>
<comment type="caution">
    <text evidence="4">The sequence shown here is derived from an EMBL/GenBank/DDBJ whole genome shotgun (WGS) entry which is preliminary data.</text>
</comment>
<name>A0A7W4XYZ3_KINRA</name>
<sequence length="700" mass="76531">MLTTLLEGLDADGRVLAVVMRPVVESEEVIDFELLMVSGAAAGVDLGITAAPPTDGLEPQVGETTAIEQRERWLALRREAFAAGHPVRGDEDHVDVHGQRRVLEVTRTRVGDLLVAIWQDVTDVRAAEAARVASEQRFRALVEHSSDITVVVDRDRMITYASPSTQHFTPDGDTLAGAPYGLHLHPEDWGSAQDLLERAYAATPGEVLHDRARVITGEGQTRWIEAQATNHLHTPGVDGVVINCRDITEEQHARERLAQEAMRDPLTGLPNRRYFAEVVQHALARSARSRQPLALLLLDVDHFKYVNDIHGHPAGDQLLIELAARLRSALRPGDTVCRLGGDEFVVLAEDLHHLDEALLVAQRVNAAAAGTYLLGPGGVQQEVPDEVPGEVQLEIQVGVSVGVSTTIGPGNSDALLSTADHALYEAKRRGRGRVEVFQPQLRERLLHRLGLQRDLRRATSGEELELYWQPIVRTSDGAVTGAEALLRWHHPQLGLLAPAAFIPAAEDAGLMPAICEWVLHHATRQSARWTRELADPLQVFINLDRHQLHNPSLLGEVAAIAAAHHVELSHLTLEISERILTEDLPRIRPLLLQLREGGLRLALDDFGAGNTALTWLQEMPMDILKLDRSFTATLGERAGAAIVGAVLRLAPELGIATLAEGVETAQQLSTLLDLGCDYTQGFHHARPQPAQQLTATLLSL</sequence>
<dbReference type="Pfam" id="PF08448">
    <property type="entry name" value="PAS_4"/>
    <property type="match status" value="1"/>
</dbReference>
<dbReference type="PROSITE" id="PS50887">
    <property type="entry name" value="GGDEF"/>
    <property type="match status" value="1"/>
</dbReference>
<dbReference type="InterPro" id="IPR001633">
    <property type="entry name" value="EAL_dom"/>
</dbReference>
<dbReference type="InterPro" id="IPR052155">
    <property type="entry name" value="Biofilm_reg_signaling"/>
</dbReference>
<evidence type="ECO:0000259" key="2">
    <source>
        <dbReference type="PROSITE" id="PS50883"/>
    </source>
</evidence>
<proteinExistence type="predicted"/>
<feature type="domain" description="GGDEF" evidence="3">
    <location>
        <begin position="291"/>
        <end position="439"/>
    </location>
</feature>
<dbReference type="AlphaFoldDB" id="A0A7W4XYZ3"/>
<dbReference type="Gene3D" id="3.20.20.450">
    <property type="entry name" value="EAL domain"/>
    <property type="match status" value="1"/>
</dbReference>
<dbReference type="PROSITE" id="PS50113">
    <property type="entry name" value="PAC"/>
    <property type="match status" value="1"/>
</dbReference>
<feature type="domain" description="PAC" evidence="1">
    <location>
        <begin position="208"/>
        <end position="259"/>
    </location>
</feature>
<dbReference type="Pfam" id="PF00990">
    <property type="entry name" value="GGDEF"/>
    <property type="match status" value="1"/>
</dbReference>
<dbReference type="CDD" id="cd01948">
    <property type="entry name" value="EAL"/>
    <property type="match status" value="1"/>
</dbReference>
<dbReference type="PANTHER" id="PTHR44757">
    <property type="entry name" value="DIGUANYLATE CYCLASE DGCP"/>
    <property type="match status" value="1"/>
</dbReference>
<accession>A0A7W4XYZ3</accession>
<reference evidence="4 5" key="2">
    <citation type="submission" date="2020-08" db="EMBL/GenBank/DDBJ databases">
        <authorList>
            <person name="Partida-Martinez L."/>
            <person name="Huntemann M."/>
            <person name="Clum A."/>
            <person name="Wang J."/>
            <person name="Palaniappan K."/>
            <person name="Ritter S."/>
            <person name="Chen I.-M."/>
            <person name="Stamatis D."/>
            <person name="Reddy T."/>
            <person name="O'Malley R."/>
            <person name="Daum C."/>
            <person name="Shapiro N."/>
            <person name="Ivanova N."/>
            <person name="Kyrpides N."/>
            <person name="Woyke T."/>
        </authorList>
    </citation>
    <scope>NUCLEOTIDE SEQUENCE [LARGE SCALE GENOMIC DNA]</scope>
    <source>
        <strain evidence="4 5">AS2.23</strain>
    </source>
</reference>
<dbReference type="SUPFAM" id="SSF55073">
    <property type="entry name" value="Nucleotide cyclase"/>
    <property type="match status" value="1"/>
</dbReference>
<dbReference type="SUPFAM" id="SSF55785">
    <property type="entry name" value="PYP-like sensor domain (PAS domain)"/>
    <property type="match status" value="1"/>
</dbReference>
<dbReference type="NCBIfam" id="TIGR00254">
    <property type="entry name" value="GGDEF"/>
    <property type="match status" value="1"/>
</dbReference>
<organism evidence="4 5">
    <name type="scientific">Kineococcus radiotolerans</name>
    <dbReference type="NCBI Taxonomy" id="131568"/>
    <lineage>
        <taxon>Bacteria</taxon>
        <taxon>Bacillati</taxon>
        <taxon>Actinomycetota</taxon>
        <taxon>Actinomycetes</taxon>
        <taxon>Kineosporiales</taxon>
        <taxon>Kineosporiaceae</taxon>
        <taxon>Kineococcus</taxon>
    </lineage>
</organism>
<dbReference type="NCBIfam" id="TIGR00229">
    <property type="entry name" value="sensory_box"/>
    <property type="match status" value="1"/>
</dbReference>
<gene>
    <name evidence="4" type="ORF">FHR75_004489</name>
</gene>
<dbReference type="InterPro" id="IPR029787">
    <property type="entry name" value="Nucleotide_cyclase"/>
</dbReference>
<dbReference type="SMART" id="SM00267">
    <property type="entry name" value="GGDEF"/>
    <property type="match status" value="1"/>
</dbReference>
<evidence type="ECO:0000313" key="4">
    <source>
        <dbReference type="EMBL" id="MBB2903646.1"/>
    </source>
</evidence>
<dbReference type="Gene3D" id="3.30.450.20">
    <property type="entry name" value="PAS domain"/>
    <property type="match status" value="1"/>
</dbReference>
<dbReference type="Proteomes" id="UP000533269">
    <property type="component" value="Unassembled WGS sequence"/>
</dbReference>
<reference evidence="4 5" key="1">
    <citation type="submission" date="2020-08" db="EMBL/GenBank/DDBJ databases">
        <title>The Agave Microbiome: Exploring the role of microbial communities in plant adaptations to desert environments.</title>
        <authorList>
            <person name="Partida-Martinez L.P."/>
        </authorList>
    </citation>
    <scope>NUCLEOTIDE SEQUENCE [LARGE SCALE GENOMIC DNA]</scope>
    <source>
        <strain evidence="4 5">AS2.23</strain>
    </source>
</reference>
<evidence type="ECO:0000259" key="1">
    <source>
        <dbReference type="PROSITE" id="PS50113"/>
    </source>
</evidence>
<dbReference type="InterPro" id="IPR013656">
    <property type="entry name" value="PAS_4"/>
</dbReference>
<evidence type="ECO:0000259" key="3">
    <source>
        <dbReference type="PROSITE" id="PS50887"/>
    </source>
</evidence>
<dbReference type="Pfam" id="PF00563">
    <property type="entry name" value="EAL"/>
    <property type="match status" value="1"/>
</dbReference>
<dbReference type="InterPro" id="IPR000014">
    <property type="entry name" value="PAS"/>
</dbReference>
<dbReference type="SMART" id="SM00052">
    <property type="entry name" value="EAL"/>
    <property type="match status" value="1"/>
</dbReference>
<dbReference type="EMBL" id="JACHVY010000012">
    <property type="protein sequence ID" value="MBB2903646.1"/>
    <property type="molecule type" value="Genomic_DNA"/>
</dbReference>
<dbReference type="SUPFAM" id="SSF141868">
    <property type="entry name" value="EAL domain-like"/>
    <property type="match status" value="1"/>
</dbReference>
<dbReference type="InterPro" id="IPR035919">
    <property type="entry name" value="EAL_sf"/>
</dbReference>
<dbReference type="InterPro" id="IPR000700">
    <property type="entry name" value="PAS-assoc_C"/>
</dbReference>
<dbReference type="InterPro" id="IPR043128">
    <property type="entry name" value="Rev_trsase/Diguanyl_cyclase"/>
</dbReference>
<protein>
    <submittedName>
        <fullName evidence="4">Diguanylate cyclase (GGDEF)-like protein/PAS domain S-box-containing protein</fullName>
    </submittedName>
</protein>
<dbReference type="RefSeq" id="WP_183393241.1">
    <property type="nucleotide sequence ID" value="NZ_JACHVY010000012.1"/>
</dbReference>
<dbReference type="PROSITE" id="PS50883">
    <property type="entry name" value="EAL"/>
    <property type="match status" value="1"/>
</dbReference>
<dbReference type="InterPro" id="IPR035965">
    <property type="entry name" value="PAS-like_dom_sf"/>
</dbReference>
<dbReference type="FunFam" id="3.30.70.270:FF:000001">
    <property type="entry name" value="Diguanylate cyclase domain protein"/>
    <property type="match status" value="1"/>
</dbReference>
<dbReference type="PANTHER" id="PTHR44757:SF2">
    <property type="entry name" value="BIOFILM ARCHITECTURE MAINTENANCE PROTEIN MBAA"/>
    <property type="match status" value="1"/>
</dbReference>